<evidence type="ECO:0000313" key="2">
    <source>
        <dbReference type="Proteomes" id="UP000830115"/>
    </source>
</evidence>
<accession>A0ABY4M8M3</accession>
<name>A0ABY4M8M3_9ACTN</name>
<reference evidence="1" key="1">
    <citation type="submission" date="2021-10" db="EMBL/GenBank/DDBJ databases">
        <title>Streptomyces nigrumlapis sp.nov.,an antimicrobial producing actinobacterium isolated from Black Gobi rocks.</title>
        <authorList>
            <person name="Wen Y."/>
            <person name="Zhang W."/>
            <person name="Liu X.G."/>
        </authorList>
    </citation>
    <scope>NUCLEOTIDE SEQUENCE</scope>
    <source>
        <strain evidence="1">ST13-2-2</strain>
    </source>
</reference>
<evidence type="ECO:0000313" key="1">
    <source>
        <dbReference type="EMBL" id="UQA93707.1"/>
    </source>
</evidence>
<evidence type="ECO:0008006" key="3">
    <source>
        <dbReference type="Google" id="ProtNLM"/>
    </source>
</evidence>
<proteinExistence type="predicted"/>
<dbReference type="Proteomes" id="UP000830115">
    <property type="component" value="Chromosome"/>
</dbReference>
<gene>
    <name evidence="1" type="ORF">K9S39_19205</name>
</gene>
<keyword evidence="2" id="KW-1185">Reference proteome</keyword>
<sequence>MADGKPVSAGELQPLLLSAEDLGDNYVQQPAKDEAGKRYDDISIGGCPALEKLGASAGNMKFATKVTADFTYDFSSELSEELHSDSPKKLSDTFRAVDDAYGSCPTYTMSSGTTPIEIGVNKVSPPKLGDEQFGYLITMNFGSKSTVMKQFVVRQGNKAIVLSGSPGLVEKHLQTAYNKLTAK</sequence>
<protein>
    <recommendedName>
        <fullName evidence="3">PknH-like protein</fullName>
    </recommendedName>
</protein>
<organism evidence="1 2">
    <name type="scientific">Streptomyces halobius</name>
    <dbReference type="NCBI Taxonomy" id="2879846"/>
    <lineage>
        <taxon>Bacteria</taxon>
        <taxon>Bacillati</taxon>
        <taxon>Actinomycetota</taxon>
        <taxon>Actinomycetes</taxon>
        <taxon>Kitasatosporales</taxon>
        <taxon>Streptomycetaceae</taxon>
        <taxon>Streptomyces</taxon>
    </lineage>
</organism>
<dbReference type="EMBL" id="CP086322">
    <property type="protein sequence ID" value="UQA93707.1"/>
    <property type="molecule type" value="Genomic_DNA"/>
</dbReference>
<dbReference type="RefSeq" id="WP_248864583.1">
    <property type="nucleotide sequence ID" value="NZ_CP086322.1"/>
</dbReference>